<feature type="compositionally biased region" description="Polar residues" evidence="1">
    <location>
        <begin position="105"/>
        <end position="123"/>
    </location>
</feature>
<sequence>MVVGLVLCGKVVIDWGPAMLHAREGSIDSGLVEQMGNPVLQSMQDENIPLSKTHTERSFSRSTVNGDLGNCLRHPRIHEYNGDIGQEGAIDCIVYSQYDNQFNSNRGSLSHSQQIPNRSTQGYSLPEIDQSPQSPLGPLRVHPNNNTVFYRHPTSVDYGSVQQREPPITHGSSSQVYQGETFVLNDRNYFI</sequence>
<evidence type="ECO:0000313" key="3">
    <source>
        <dbReference type="WBParaSite" id="PSU_v2.g1556.t1"/>
    </source>
</evidence>
<evidence type="ECO:0000313" key="2">
    <source>
        <dbReference type="Proteomes" id="UP000887577"/>
    </source>
</evidence>
<dbReference type="AlphaFoldDB" id="A0A914Y7X8"/>
<name>A0A914Y7X8_9BILA</name>
<evidence type="ECO:0000256" key="1">
    <source>
        <dbReference type="SAM" id="MobiDB-lite"/>
    </source>
</evidence>
<dbReference type="Proteomes" id="UP000887577">
    <property type="component" value="Unplaced"/>
</dbReference>
<proteinExistence type="predicted"/>
<keyword evidence="2" id="KW-1185">Reference proteome</keyword>
<accession>A0A914Y7X8</accession>
<protein>
    <submittedName>
        <fullName evidence="3">Uncharacterized protein</fullName>
    </submittedName>
</protein>
<organism evidence="2 3">
    <name type="scientific">Panagrolaimus superbus</name>
    <dbReference type="NCBI Taxonomy" id="310955"/>
    <lineage>
        <taxon>Eukaryota</taxon>
        <taxon>Metazoa</taxon>
        <taxon>Ecdysozoa</taxon>
        <taxon>Nematoda</taxon>
        <taxon>Chromadorea</taxon>
        <taxon>Rhabditida</taxon>
        <taxon>Tylenchina</taxon>
        <taxon>Panagrolaimomorpha</taxon>
        <taxon>Panagrolaimoidea</taxon>
        <taxon>Panagrolaimidae</taxon>
        <taxon>Panagrolaimus</taxon>
    </lineage>
</organism>
<reference evidence="3" key="1">
    <citation type="submission" date="2022-11" db="UniProtKB">
        <authorList>
            <consortium name="WormBaseParasite"/>
        </authorList>
    </citation>
    <scope>IDENTIFICATION</scope>
</reference>
<feature type="region of interest" description="Disordered" evidence="1">
    <location>
        <begin position="105"/>
        <end position="138"/>
    </location>
</feature>
<dbReference type="WBParaSite" id="PSU_v2.g1556.t1">
    <property type="protein sequence ID" value="PSU_v2.g1556.t1"/>
    <property type="gene ID" value="PSU_v2.g1556"/>
</dbReference>